<reference evidence="12" key="1">
    <citation type="journal article" date="2021" name="Antonie Van Leeuwenhoek">
        <title>Draft genome and description of Waterburya agarophytonicola gen. nov. sp. nov. (Pleurocapsales, Cyanobacteria): a seaweed symbiont.</title>
        <authorList>
            <person name="Bonthond G."/>
            <person name="Shalygin S."/>
            <person name="Bayer T."/>
            <person name="Weinberger F."/>
        </authorList>
    </citation>
    <scope>NUCLEOTIDE SEQUENCE</scope>
    <source>
        <strain evidence="12">KI4</strain>
    </source>
</reference>
<dbReference type="AlphaFoldDB" id="A0A964BVH7"/>
<dbReference type="RefSeq" id="WP_229641938.1">
    <property type="nucleotide sequence ID" value="NZ_JADWDC010000056.1"/>
</dbReference>
<dbReference type="InterPro" id="IPR003594">
    <property type="entry name" value="HATPase_dom"/>
</dbReference>
<evidence type="ECO:0000259" key="10">
    <source>
        <dbReference type="Pfam" id="PF02518"/>
    </source>
</evidence>
<dbReference type="InterPro" id="IPR011712">
    <property type="entry name" value="Sig_transdc_His_kin_sub3_dim/P"/>
</dbReference>
<dbReference type="InterPro" id="IPR050482">
    <property type="entry name" value="Sensor_HK_TwoCompSys"/>
</dbReference>
<dbReference type="Pfam" id="PF02518">
    <property type="entry name" value="HATPase_c"/>
    <property type="match status" value="1"/>
</dbReference>
<evidence type="ECO:0000256" key="9">
    <source>
        <dbReference type="SAM" id="Phobius"/>
    </source>
</evidence>
<keyword evidence="9" id="KW-0812">Transmembrane</keyword>
<organism evidence="12 13">
    <name type="scientific">Waterburya agarophytonicola KI4</name>
    <dbReference type="NCBI Taxonomy" id="2874699"/>
    <lineage>
        <taxon>Bacteria</taxon>
        <taxon>Bacillati</taxon>
        <taxon>Cyanobacteriota</taxon>
        <taxon>Cyanophyceae</taxon>
        <taxon>Pleurocapsales</taxon>
        <taxon>Hyellaceae</taxon>
        <taxon>Waterburya</taxon>
        <taxon>Waterburya agarophytonicola</taxon>
    </lineage>
</organism>
<dbReference type="PANTHER" id="PTHR24421">
    <property type="entry name" value="NITRATE/NITRITE SENSOR PROTEIN NARX-RELATED"/>
    <property type="match status" value="1"/>
</dbReference>
<feature type="transmembrane region" description="Helical" evidence="9">
    <location>
        <begin position="39"/>
        <end position="55"/>
    </location>
</feature>
<keyword evidence="7" id="KW-0067">ATP-binding</keyword>
<evidence type="ECO:0000259" key="11">
    <source>
        <dbReference type="Pfam" id="PF07730"/>
    </source>
</evidence>
<dbReference type="Gene3D" id="3.30.565.10">
    <property type="entry name" value="Histidine kinase-like ATPase, C-terminal domain"/>
    <property type="match status" value="1"/>
</dbReference>
<evidence type="ECO:0000256" key="7">
    <source>
        <dbReference type="ARBA" id="ARBA00022840"/>
    </source>
</evidence>
<protein>
    <recommendedName>
        <fullName evidence="2">histidine kinase</fullName>
        <ecNumber evidence="2">2.7.13.3</ecNumber>
    </recommendedName>
</protein>
<feature type="transmembrane region" description="Helical" evidence="9">
    <location>
        <begin position="12"/>
        <end position="33"/>
    </location>
</feature>
<dbReference type="GO" id="GO:0005524">
    <property type="term" value="F:ATP binding"/>
    <property type="evidence" value="ECO:0007669"/>
    <property type="project" value="UniProtKB-KW"/>
</dbReference>
<keyword evidence="6 12" id="KW-0418">Kinase</keyword>
<feature type="domain" description="Histidine kinase/HSP90-like ATPase" evidence="10">
    <location>
        <begin position="296"/>
        <end position="381"/>
    </location>
</feature>
<dbReference type="GO" id="GO:0046983">
    <property type="term" value="F:protein dimerization activity"/>
    <property type="evidence" value="ECO:0007669"/>
    <property type="project" value="InterPro"/>
</dbReference>
<name>A0A964BVH7_9CYAN</name>
<dbReference type="EC" id="2.7.13.3" evidence="2"/>
<dbReference type="GO" id="GO:0016020">
    <property type="term" value="C:membrane"/>
    <property type="evidence" value="ECO:0007669"/>
    <property type="project" value="InterPro"/>
</dbReference>
<keyword evidence="3" id="KW-0597">Phosphoprotein</keyword>
<dbReference type="Proteomes" id="UP000729733">
    <property type="component" value="Unassembled WGS sequence"/>
</dbReference>
<keyword evidence="8" id="KW-0902">Two-component regulatory system</keyword>
<evidence type="ECO:0000256" key="5">
    <source>
        <dbReference type="ARBA" id="ARBA00022741"/>
    </source>
</evidence>
<comment type="catalytic activity">
    <reaction evidence="1">
        <text>ATP + protein L-histidine = ADP + protein N-phospho-L-histidine.</text>
        <dbReference type="EC" id="2.7.13.3"/>
    </reaction>
</comment>
<dbReference type="Gene3D" id="1.20.5.1930">
    <property type="match status" value="1"/>
</dbReference>
<evidence type="ECO:0000256" key="1">
    <source>
        <dbReference type="ARBA" id="ARBA00000085"/>
    </source>
</evidence>
<accession>A0A964BVH7</accession>
<evidence type="ECO:0000313" key="12">
    <source>
        <dbReference type="EMBL" id="MCC0178832.1"/>
    </source>
</evidence>
<evidence type="ECO:0000256" key="2">
    <source>
        <dbReference type="ARBA" id="ARBA00012438"/>
    </source>
</evidence>
<evidence type="ECO:0000256" key="8">
    <source>
        <dbReference type="ARBA" id="ARBA00023012"/>
    </source>
</evidence>
<evidence type="ECO:0000256" key="4">
    <source>
        <dbReference type="ARBA" id="ARBA00022679"/>
    </source>
</evidence>
<dbReference type="PANTHER" id="PTHR24421:SF10">
    <property type="entry name" value="NITRATE_NITRITE SENSOR PROTEIN NARQ"/>
    <property type="match status" value="1"/>
</dbReference>
<comment type="caution">
    <text evidence="12">The sequence shown here is derived from an EMBL/GenBank/DDBJ whole genome shotgun (WGS) entry which is preliminary data.</text>
</comment>
<dbReference type="GO" id="GO:0000155">
    <property type="term" value="F:phosphorelay sensor kinase activity"/>
    <property type="evidence" value="ECO:0007669"/>
    <property type="project" value="InterPro"/>
</dbReference>
<feature type="transmembrane region" description="Helical" evidence="9">
    <location>
        <begin position="107"/>
        <end position="126"/>
    </location>
</feature>
<dbReference type="EMBL" id="JADWDC010000056">
    <property type="protein sequence ID" value="MCC0178832.1"/>
    <property type="molecule type" value="Genomic_DNA"/>
</dbReference>
<evidence type="ECO:0000256" key="6">
    <source>
        <dbReference type="ARBA" id="ARBA00022777"/>
    </source>
</evidence>
<keyword evidence="9" id="KW-1133">Transmembrane helix</keyword>
<sequence>MRRLKYLFQDCPMVRVNSWLNIVYCPILILLSLKIGLDFKAIALLPILIVLRFGNQAMLDRQKKPQLINYVMLLVEFWLLIWLSQGISGDWSSTIFLIYTASVMLNYPVYVAFPFVCTGYSIYLLIFDRQFLNLNIYFLNLINFSLLPLAVFGVRILIGQRQHILQLNQRIQSQAELSIEMTKLKERNRLAEAMHDTIGHTLTASIVSLEGVSLLWENRPTEAISLLESVREQLQAGLGDIRQTVRALKTDTLADYVNLKDSLIQLVERVGRQTSVKIELQYLIPVDLLPIQEYVLYSLVREGITNAFKHSQADYIQIVFAQTTPDCIALTIVDNGNGAKLFEPGFGLTHLRQKVVALGGTFSIDTHEQAGFSLQVLMPLTLELPIASSSKATNPK</sequence>
<dbReference type="InterPro" id="IPR036890">
    <property type="entry name" value="HATPase_C_sf"/>
</dbReference>
<feature type="transmembrane region" description="Helical" evidence="9">
    <location>
        <begin position="67"/>
        <end position="87"/>
    </location>
</feature>
<feature type="domain" description="Signal transduction histidine kinase subgroup 3 dimerisation and phosphoacceptor" evidence="11">
    <location>
        <begin position="186"/>
        <end position="252"/>
    </location>
</feature>
<keyword evidence="9" id="KW-0472">Membrane</keyword>
<feature type="transmembrane region" description="Helical" evidence="9">
    <location>
        <begin position="138"/>
        <end position="158"/>
    </location>
</feature>
<dbReference type="SUPFAM" id="SSF55874">
    <property type="entry name" value="ATPase domain of HSP90 chaperone/DNA topoisomerase II/histidine kinase"/>
    <property type="match status" value="1"/>
</dbReference>
<proteinExistence type="predicted"/>
<evidence type="ECO:0000256" key="3">
    <source>
        <dbReference type="ARBA" id="ARBA00022553"/>
    </source>
</evidence>
<keyword evidence="5" id="KW-0547">Nucleotide-binding</keyword>
<keyword evidence="13" id="KW-1185">Reference proteome</keyword>
<dbReference type="CDD" id="cd16917">
    <property type="entry name" value="HATPase_UhpB-NarQ-NarX-like"/>
    <property type="match status" value="1"/>
</dbReference>
<keyword evidence="4" id="KW-0808">Transferase</keyword>
<dbReference type="Pfam" id="PF07730">
    <property type="entry name" value="HisKA_3"/>
    <property type="match status" value="1"/>
</dbReference>
<gene>
    <name evidence="12" type="ORF">I4641_17835</name>
</gene>
<evidence type="ECO:0000313" key="13">
    <source>
        <dbReference type="Proteomes" id="UP000729733"/>
    </source>
</evidence>